<reference evidence="2" key="1">
    <citation type="submission" date="2015-07" db="EMBL/GenBank/DDBJ databases">
        <title>MeaNS - Measles Nucleotide Surveillance Program.</title>
        <authorList>
            <person name="Tran T."/>
            <person name="Druce J."/>
        </authorList>
    </citation>
    <scope>NUCLEOTIDE SEQUENCE</scope>
    <source>
        <strain evidence="2">UCB-OBI-ISO-001</strain>
        <tissue evidence="2">Gonad</tissue>
    </source>
</reference>
<accession>A0A0L8HVF0</accession>
<keyword evidence="1" id="KW-0732">Signal</keyword>
<organism evidence="2">
    <name type="scientific">Octopus bimaculoides</name>
    <name type="common">California two-spotted octopus</name>
    <dbReference type="NCBI Taxonomy" id="37653"/>
    <lineage>
        <taxon>Eukaryota</taxon>
        <taxon>Metazoa</taxon>
        <taxon>Spiralia</taxon>
        <taxon>Lophotrochozoa</taxon>
        <taxon>Mollusca</taxon>
        <taxon>Cephalopoda</taxon>
        <taxon>Coleoidea</taxon>
        <taxon>Octopodiformes</taxon>
        <taxon>Octopoda</taxon>
        <taxon>Incirrata</taxon>
        <taxon>Octopodidae</taxon>
        <taxon>Octopus</taxon>
    </lineage>
</organism>
<dbReference type="EMBL" id="KQ417213">
    <property type="protein sequence ID" value="KOF93208.1"/>
    <property type="molecule type" value="Genomic_DNA"/>
</dbReference>
<gene>
    <name evidence="2" type="ORF">OCBIM_22004912mg</name>
</gene>
<proteinExistence type="predicted"/>
<evidence type="ECO:0000256" key="1">
    <source>
        <dbReference type="SAM" id="SignalP"/>
    </source>
</evidence>
<sequence length="130" mass="14937">MLLMKIFIFLIVVYFNEAEDCVKLNVTINNTMTTMQYIVFGEFNYTTAEKKCLKCNGHLFHVYTKEKMMRLRGHIESLSTHGYGASSQLPIIRNAHIVRHYGTCSNGYKQICGIEQNICYNDISASAPQR</sequence>
<dbReference type="OrthoDB" id="10505799at2759"/>
<feature type="chain" id="PRO_5005583971" evidence="1">
    <location>
        <begin position="19"/>
        <end position="130"/>
    </location>
</feature>
<feature type="signal peptide" evidence="1">
    <location>
        <begin position="1"/>
        <end position="18"/>
    </location>
</feature>
<evidence type="ECO:0000313" key="2">
    <source>
        <dbReference type="EMBL" id="KOF93208.1"/>
    </source>
</evidence>
<protein>
    <submittedName>
        <fullName evidence="2">Uncharacterized protein</fullName>
    </submittedName>
</protein>
<name>A0A0L8HVF0_OCTBM</name>
<dbReference type="AlphaFoldDB" id="A0A0L8HVF0"/>